<sequence>MTFDTGLGWDNLKNTVSASDEWWDEYLQTGLNYDKKQLKNHWDSTKQDWKVWYKLMTFATGLGWDNPKNTVSASDEWWDEYLQANPDAAKFRYKGLENFEELTSLFKEGYATGKNAWALSEGSLPNDSSGPCETQSSKNMEQVDSDVEVCHKRARDLKDEIPPPEHSRKVTAVANIDKYLSCICEIVKAMGKFWYMVFLGPELEVRF</sequence>
<feature type="domain" description="Myb/SANT-like" evidence="1">
    <location>
        <begin position="29"/>
        <end position="81"/>
    </location>
</feature>
<evidence type="ECO:0000313" key="3">
    <source>
        <dbReference type="Proteomes" id="UP000826271"/>
    </source>
</evidence>
<dbReference type="PANTHER" id="PTHR31704:SF37">
    <property type="entry name" value="HEAT SHOCK PROTEIN"/>
    <property type="match status" value="1"/>
</dbReference>
<gene>
    <name evidence="2" type="ORF">BUALT_Bualt07G0072100</name>
</gene>
<comment type="caution">
    <text evidence="2">The sequence shown here is derived from an EMBL/GenBank/DDBJ whole genome shotgun (WGS) entry which is preliminary data.</text>
</comment>
<evidence type="ECO:0000259" key="1">
    <source>
        <dbReference type="Pfam" id="PF12776"/>
    </source>
</evidence>
<proteinExistence type="predicted"/>
<dbReference type="InterPro" id="IPR024752">
    <property type="entry name" value="Myb/SANT-like_dom"/>
</dbReference>
<keyword evidence="3" id="KW-1185">Reference proteome</keyword>
<dbReference type="Proteomes" id="UP000826271">
    <property type="component" value="Unassembled WGS sequence"/>
</dbReference>
<dbReference type="EMBL" id="WHWC01000007">
    <property type="protein sequence ID" value="KAG8379280.1"/>
    <property type="molecule type" value="Genomic_DNA"/>
</dbReference>
<dbReference type="Pfam" id="PF12776">
    <property type="entry name" value="Myb_DNA-bind_3"/>
    <property type="match status" value="1"/>
</dbReference>
<reference evidence="2" key="1">
    <citation type="submission" date="2019-10" db="EMBL/GenBank/DDBJ databases">
        <authorList>
            <person name="Zhang R."/>
            <person name="Pan Y."/>
            <person name="Wang J."/>
            <person name="Ma R."/>
            <person name="Yu S."/>
        </authorList>
    </citation>
    <scope>NUCLEOTIDE SEQUENCE</scope>
    <source>
        <strain evidence="2">LA-IB0</strain>
        <tissue evidence="2">Leaf</tissue>
    </source>
</reference>
<evidence type="ECO:0000313" key="2">
    <source>
        <dbReference type="EMBL" id="KAG8379280.1"/>
    </source>
</evidence>
<protein>
    <recommendedName>
        <fullName evidence="1">Myb/SANT-like domain-containing protein</fullName>
    </recommendedName>
</protein>
<dbReference type="AlphaFoldDB" id="A0AAV6XDC3"/>
<name>A0AAV6XDC3_9LAMI</name>
<dbReference type="PANTHER" id="PTHR31704">
    <property type="entry name" value="MYB/SANT-LIKE DNA-BINDING DOMAIN PROTEIN-RELATED"/>
    <property type="match status" value="1"/>
</dbReference>
<organism evidence="2 3">
    <name type="scientific">Buddleja alternifolia</name>
    <dbReference type="NCBI Taxonomy" id="168488"/>
    <lineage>
        <taxon>Eukaryota</taxon>
        <taxon>Viridiplantae</taxon>
        <taxon>Streptophyta</taxon>
        <taxon>Embryophyta</taxon>
        <taxon>Tracheophyta</taxon>
        <taxon>Spermatophyta</taxon>
        <taxon>Magnoliopsida</taxon>
        <taxon>eudicotyledons</taxon>
        <taxon>Gunneridae</taxon>
        <taxon>Pentapetalae</taxon>
        <taxon>asterids</taxon>
        <taxon>lamiids</taxon>
        <taxon>Lamiales</taxon>
        <taxon>Scrophulariaceae</taxon>
        <taxon>Buddlejeae</taxon>
        <taxon>Buddleja</taxon>
    </lineage>
</organism>
<accession>A0AAV6XDC3</accession>